<accession>A0A1V4I4U5</accession>
<comment type="caution">
    <text evidence="1">The sequence shown here is derived from an EMBL/GenBank/DDBJ whole genome shotgun (WGS) entry which is preliminary data.</text>
</comment>
<evidence type="ECO:0000313" key="2">
    <source>
        <dbReference type="Proteomes" id="UP000190140"/>
    </source>
</evidence>
<dbReference type="EC" id="2.3.1.30" evidence="1"/>
<dbReference type="Proteomes" id="UP000190140">
    <property type="component" value="Unassembled WGS sequence"/>
</dbReference>
<evidence type="ECO:0000313" key="1">
    <source>
        <dbReference type="EMBL" id="OPJ54919.1"/>
    </source>
</evidence>
<dbReference type="InterPro" id="IPR011004">
    <property type="entry name" value="Trimer_LpxA-like_sf"/>
</dbReference>
<name>A0A1V4I4U5_9FIRM</name>
<keyword evidence="2" id="KW-1185">Reference proteome</keyword>
<keyword evidence="1" id="KW-0012">Acyltransferase</keyword>
<dbReference type="EMBL" id="MZGW01000010">
    <property type="protein sequence ID" value="OPJ54919.1"/>
    <property type="molecule type" value="Genomic_DNA"/>
</dbReference>
<dbReference type="AlphaFoldDB" id="A0A1V4I4U5"/>
<sequence length="50" mass="5868">MRIMDDINTIKKNDPAARNTLEIILNYPGLHAIIMHRIAHFLFTYFYSSS</sequence>
<proteinExistence type="predicted"/>
<gene>
    <name evidence="1" type="primary">cysE_2</name>
    <name evidence="1" type="ORF">CLOTH_18840</name>
</gene>
<keyword evidence="1" id="KW-0808">Transferase</keyword>
<organism evidence="1 2">
    <name type="scientific">Alkalithermobacter paradoxus</name>
    <dbReference type="NCBI Taxonomy" id="29349"/>
    <lineage>
        <taxon>Bacteria</taxon>
        <taxon>Bacillati</taxon>
        <taxon>Bacillota</taxon>
        <taxon>Clostridia</taxon>
        <taxon>Peptostreptococcales</taxon>
        <taxon>Tepidibacteraceae</taxon>
        <taxon>Alkalithermobacter</taxon>
    </lineage>
</organism>
<dbReference type="GO" id="GO:0009001">
    <property type="term" value="F:serine O-acetyltransferase activity"/>
    <property type="evidence" value="ECO:0007669"/>
    <property type="project" value="UniProtKB-EC"/>
</dbReference>
<dbReference type="InterPro" id="IPR042122">
    <property type="entry name" value="Ser_AcTrfase_N_sf"/>
</dbReference>
<dbReference type="SUPFAM" id="SSF51161">
    <property type="entry name" value="Trimeric LpxA-like enzymes"/>
    <property type="match status" value="1"/>
</dbReference>
<protein>
    <submittedName>
        <fullName evidence="1">Serine acetyltransferase</fullName>
        <ecNumber evidence="1">2.3.1.30</ecNumber>
    </submittedName>
</protein>
<reference evidence="1 2" key="1">
    <citation type="submission" date="2017-03" db="EMBL/GenBank/DDBJ databases">
        <title>Genome sequence of Clostridium thermoalcaliphilum DSM 7309.</title>
        <authorList>
            <person name="Poehlein A."/>
            <person name="Daniel R."/>
        </authorList>
    </citation>
    <scope>NUCLEOTIDE SEQUENCE [LARGE SCALE GENOMIC DNA]</scope>
    <source>
        <strain evidence="1 2">DSM 7309</strain>
    </source>
</reference>
<dbReference type="Gene3D" id="1.10.3130.10">
    <property type="entry name" value="serine acetyltransferase, domain 1"/>
    <property type="match status" value="1"/>
</dbReference>
<dbReference type="STRING" id="29349.CLOTH_18840"/>